<evidence type="ECO:0000313" key="3">
    <source>
        <dbReference type="Proteomes" id="UP000298112"/>
    </source>
</evidence>
<proteinExistence type="predicted"/>
<accession>A0ABY2NRU6</accession>
<dbReference type="Pfam" id="PF07588">
    <property type="entry name" value="DUF1554"/>
    <property type="match status" value="1"/>
</dbReference>
<dbReference type="Gene3D" id="3.10.100.10">
    <property type="entry name" value="Mannose-Binding Protein A, subunit A"/>
    <property type="match status" value="1"/>
</dbReference>
<dbReference type="InterPro" id="IPR016187">
    <property type="entry name" value="CTDL_fold"/>
</dbReference>
<protein>
    <submittedName>
        <fullName evidence="2">DUF1554 domain-containing protein</fullName>
    </submittedName>
</protein>
<dbReference type="PROSITE" id="PS51257">
    <property type="entry name" value="PROKAR_LIPOPROTEIN"/>
    <property type="match status" value="1"/>
</dbReference>
<gene>
    <name evidence="2" type="ORF">EHQ95_02825</name>
</gene>
<evidence type="ECO:0000313" key="2">
    <source>
        <dbReference type="EMBL" id="TGM60308.1"/>
    </source>
</evidence>
<comment type="caution">
    <text evidence="2">The sequence shown here is derived from an EMBL/GenBank/DDBJ whole genome shotgun (WGS) entry which is preliminary data.</text>
</comment>
<feature type="domain" description="DUF1554" evidence="1">
    <location>
        <begin position="89"/>
        <end position="216"/>
    </location>
</feature>
<dbReference type="InterPro" id="IPR016186">
    <property type="entry name" value="C-type_lectin-like/link_sf"/>
</dbReference>
<evidence type="ECO:0000259" key="1">
    <source>
        <dbReference type="Pfam" id="PF07588"/>
    </source>
</evidence>
<reference evidence="3" key="1">
    <citation type="journal article" date="2019" name="PLoS Negl. Trop. Dis.">
        <title>Revisiting the worldwide diversity of Leptospira species in the environment.</title>
        <authorList>
            <person name="Vincent A.T."/>
            <person name="Schiettekatte O."/>
            <person name="Bourhy P."/>
            <person name="Veyrier F.J."/>
            <person name="Picardeau M."/>
        </authorList>
    </citation>
    <scope>NUCLEOTIDE SEQUENCE [LARGE SCALE GENOMIC DNA]</scope>
    <source>
        <strain evidence="3">201601955</strain>
    </source>
</reference>
<dbReference type="Proteomes" id="UP000298112">
    <property type="component" value="Unassembled WGS sequence"/>
</dbReference>
<name>A0ABY2NRU6_9LEPT</name>
<dbReference type="SUPFAM" id="SSF56436">
    <property type="entry name" value="C-type lectin-like"/>
    <property type="match status" value="1"/>
</dbReference>
<sequence>MSKIVSNSLRNIFSANSIQLSFFTLFIFSCADTKLNNPCDPSSNDYATGFVLKITTNDRKAYCEINIRNEVNSASFPCSTCRIFTTAVPYTGALGGASGADNKCANDANKPTTGTYKAFLSDTIARRACVTPNCGGGSSEHLDWVMQPNKDYVRSIGAVVIGKTDSNGLLTTQTNAVTVSSVTTWLGFNANWTTEPMLHCSDWIDGTGASTGTLKDQITTPIIGAASNTCGNSHSLVCVEQ</sequence>
<dbReference type="EMBL" id="RQHF01000009">
    <property type="protein sequence ID" value="TGM60308.1"/>
    <property type="molecule type" value="Genomic_DNA"/>
</dbReference>
<dbReference type="InterPro" id="IPR011448">
    <property type="entry name" value="DUF1554"/>
</dbReference>
<organism evidence="2 3">
    <name type="scientific">Leptospira vanthielii</name>
    <dbReference type="NCBI Taxonomy" id="293085"/>
    <lineage>
        <taxon>Bacteria</taxon>
        <taxon>Pseudomonadati</taxon>
        <taxon>Spirochaetota</taxon>
        <taxon>Spirochaetia</taxon>
        <taxon>Leptospirales</taxon>
        <taxon>Leptospiraceae</taxon>
        <taxon>Leptospira</taxon>
    </lineage>
</organism>
<keyword evidence="3" id="KW-1185">Reference proteome</keyword>